<dbReference type="SMART" id="SM00409">
    <property type="entry name" value="IG"/>
    <property type="match status" value="2"/>
</dbReference>
<keyword evidence="5" id="KW-0472">Membrane</keyword>
<feature type="domain" description="Ig-like" evidence="6">
    <location>
        <begin position="120"/>
        <end position="195"/>
    </location>
</feature>
<dbReference type="InterPro" id="IPR003961">
    <property type="entry name" value="FN3_dom"/>
</dbReference>
<evidence type="ECO:0000256" key="2">
    <source>
        <dbReference type="ARBA" id="ARBA00023157"/>
    </source>
</evidence>
<dbReference type="SMART" id="SM00060">
    <property type="entry name" value="FN3"/>
    <property type="match status" value="1"/>
</dbReference>
<feature type="domain" description="Ig-like" evidence="6">
    <location>
        <begin position="18"/>
        <end position="102"/>
    </location>
</feature>
<evidence type="ECO:0008006" key="10">
    <source>
        <dbReference type="Google" id="ProtNLM"/>
    </source>
</evidence>
<dbReference type="InterPro" id="IPR003598">
    <property type="entry name" value="Ig_sub2"/>
</dbReference>
<evidence type="ECO:0000256" key="4">
    <source>
        <dbReference type="ARBA" id="ARBA00023319"/>
    </source>
</evidence>
<evidence type="ECO:0000259" key="6">
    <source>
        <dbReference type="PROSITE" id="PS50835"/>
    </source>
</evidence>
<evidence type="ECO:0000256" key="1">
    <source>
        <dbReference type="ARBA" id="ARBA00022729"/>
    </source>
</evidence>
<sequence length="452" mass="50148">MYIVYAIVAIAIFIVDGPDTNGLTLFPSNTSYQLTESSPFTVQCAAICEPQCHYQWMGPGISQNDNHGLLSVSEISRNQSGTFTCTVTNPKNPGKSVTANLYVIVYYSLDVFFHYSESNNSTVLLMCITSGEPLQYTFHEWIHKVGDTEIRRLAGDNTANASTLTLTNISIEDMGIYVCTVDVAITGQIGPMKLTGHTDVFVHGTLFTESTNSLFTGMINKSARIEIPFYSSPSSTTVKFYRGANTVEVTNTSDTLIFLSSFPNTLTLYGKEVFLNGQIAVLYFKMVKATEFGEYTAVLFNDFENTSRRIVFSLGEAETPAKFYITDVQEKQVTLQWLYGDHRGFDQTFVIQTSMDNITWTNASLINSGKTEEWFYATITGLKSNTVYYFRFISFNVNGGSDIAGIHFVIRTLQESPSSRDIGVSIGIGFGGFFIGVFGAISVMIIIWKRNS</sequence>
<keyword evidence="5" id="KW-0812">Transmembrane</keyword>
<gene>
    <name evidence="8" type="ORF">ACJMK2_006916</name>
</gene>
<evidence type="ECO:0000256" key="3">
    <source>
        <dbReference type="ARBA" id="ARBA00023180"/>
    </source>
</evidence>
<accession>A0ABD3VXG5</accession>
<evidence type="ECO:0000313" key="8">
    <source>
        <dbReference type="EMBL" id="KAL3865313.1"/>
    </source>
</evidence>
<keyword evidence="5" id="KW-1133">Transmembrane helix</keyword>
<dbReference type="InterPro" id="IPR036116">
    <property type="entry name" value="FN3_sf"/>
</dbReference>
<dbReference type="SUPFAM" id="SSF48726">
    <property type="entry name" value="Immunoglobulin"/>
    <property type="match status" value="2"/>
</dbReference>
<evidence type="ECO:0000259" key="7">
    <source>
        <dbReference type="PROSITE" id="PS50853"/>
    </source>
</evidence>
<keyword evidence="4" id="KW-0393">Immunoglobulin domain</keyword>
<dbReference type="Pfam" id="PF13927">
    <property type="entry name" value="Ig_3"/>
    <property type="match status" value="1"/>
</dbReference>
<dbReference type="PANTHER" id="PTHR44337:SF20">
    <property type="entry name" value="CARCINOEMBRYONIC ANTIGEN-RELATED CELL ADHESION MOLECULE 5-RELATED"/>
    <property type="match status" value="1"/>
</dbReference>
<dbReference type="PROSITE" id="PS50853">
    <property type="entry name" value="FN3"/>
    <property type="match status" value="1"/>
</dbReference>
<organism evidence="8 9">
    <name type="scientific">Sinanodonta woodiana</name>
    <name type="common">Chinese pond mussel</name>
    <name type="synonym">Anodonta woodiana</name>
    <dbReference type="NCBI Taxonomy" id="1069815"/>
    <lineage>
        <taxon>Eukaryota</taxon>
        <taxon>Metazoa</taxon>
        <taxon>Spiralia</taxon>
        <taxon>Lophotrochozoa</taxon>
        <taxon>Mollusca</taxon>
        <taxon>Bivalvia</taxon>
        <taxon>Autobranchia</taxon>
        <taxon>Heteroconchia</taxon>
        <taxon>Palaeoheterodonta</taxon>
        <taxon>Unionida</taxon>
        <taxon>Unionoidea</taxon>
        <taxon>Unionidae</taxon>
        <taxon>Unioninae</taxon>
        <taxon>Sinanodonta</taxon>
    </lineage>
</organism>
<evidence type="ECO:0000313" key="9">
    <source>
        <dbReference type="Proteomes" id="UP001634394"/>
    </source>
</evidence>
<dbReference type="SUPFAM" id="SSF49265">
    <property type="entry name" value="Fibronectin type III"/>
    <property type="match status" value="1"/>
</dbReference>
<dbReference type="InterPro" id="IPR013783">
    <property type="entry name" value="Ig-like_fold"/>
</dbReference>
<dbReference type="EMBL" id="JBJQND010000010">
    <property type="protein sequence ID" value="KAL3865313.1"/>
    <property type="molecule type" value="Genomic_DNA"/>
</dbReference>
<name>A0ABD3VXG5_SINWO</name>
<dbReference type="PANTHER" id="PTHR44337">
    <property type="entry name" value="CARCINOEMBRYONIC ANTIGEN-RELATED CELL ADHESION MOLECULE 8"/>
    <property type="match status" value="1"/>
</dbReference>
<feature type="non-terminal residue" evidence="8">
    <location>
        <position position="452"/>
    </location>
</feature>
<evidence type="ECO:0000256" key="5">
    <source>
        <dbReference type="SAM" id="Phobius"/>
    </source>
</evidence>
<feature type="domain" description="Fibronectin type-III" evidence="7">
    <location>
        <begin position="319"/>
        <end position="415"/>
    </location>
</feature>
<dbReference type="InterPro" id="IPR036179">
    <property type="entry name" value="Ig-like_dom_sf"/>
</dbReference>
<dbReference type="AlphaFoldDB" id="A0ABD3VXG5"/>
<keyword evidence="3" id="KW-0325">Glycoprotein</keyword>
<dbReference type="Proteomes" id="UP001634394">
    <property type="component" value="Unassembled WGS sequence"/>
</dbReference>
<dbReference type="InterPro" id="IPR052598">
    <property type="entry name" value="IgSF_CEA-related"/>
</dbReference>
<feature type="transmembrane region" description="Helical" evidence="5">
    <location>
        <begin position="422"/>
        <end position="448"/>
    </location>
</feature>
<dbReference type="InterPro" id="IPR003599">
    <property type="entry name" value="Ig_sub"/>
</dbReference>
<protein>
    <recommendedName>
        <fullName evidence="10">Ig-like domain-containing protein</fullName>
    </recommendedName>
</protein>
<keyword evidence="9" id="KW-1185">Reference proteome</keyword>
<keyword evidence="2" id="KW-1015">Disulfide bond</keyword>
<comment type="caution">
    <text evidence="8">The sequence shown here is derived from an EMBL/GenBank/DDBJ whole genome shotgun (WGS) entry which is preliminary data.</text>
</comment>
<dbReference type="SMART" id="SM00408">
    <property type="entry name" value="IGc2"/>
    <property type="match status" value="2"/>
</dbReference>
<proteinExistence type="predicted"/>
<reference evidence="8 9" key="1">
    <citation type="submission" date="2024-11" db="EMBL/GenBank/DDBJ databases">
        <title>Chromosome-level genome assembly of the freshwater bivalve Anodonta woodiana.</title>
        <authorList>
            <person name="Chen X."/>
        </authorList>
    </citation>
    <scope>NUCLEOTIDE SEQUENCE [LARGE SCALE GENOMIC DNA]</scope>
    <source>
        <strain evidence="8">MN2024</strain>
        <tissue evidence="8">Gills</tissue>
    </source>
</reference>
<dbReference type="PROSITE" id="PS50835">
    <property type="entry name" value="IG_LIKE"/>
    <property type="match status" value="2"/>
</dbReference>
<dbReference type="CDD" id="cd00063">
    <property type="entry name" value="FN3"/>
    <property type="match status" value="1"/>
</dbReference>
<keyword evidence="1" id="KW-0732">Signal</keyword>
<dbReference type="Gene3D" id="2.60.40.10">
    <property type="entry name" value="Immunoglobulins"/>
    <property type="match status" value="3"/>
</dbReference>
<dbReference type="InterPro" id="IPR007110">
    <property type="entry name" value="Ig-like_dom"/>
</dbReference>